<evidence type="ECO:0000313" key="3">
    <source>
        <dbReference type="EMBL" id="KKN26015.1"/>
    </source>
</evidence>
<sequence length="417" mass="47478">MELKSKMDVQQLETRIPKKQPNKYVSDLSLNDENVYRITEKLVFPRLVGSEGEKKAIKIILEEFGKAGFNTIHRDKFKTSFYIWIVLRYMFFPIGICLVLCALVFFINPWLSLGVILLNFYIAKRALSLASDCEIRYSKNEKNNFETENIYSSVESNNSKAKVVFMAHWDTKSQTFPSHIRILIFIISAFGILIMLATFLILSIIQLIVPFNSLVLNNILFSICVVIALISNFNYFNKTGNKSSGAYDNAAAVGTIIELARFYKNNPKDNVDLIFLCTSSEELNLGGAKVFIQKYKNELNKSSTYFINLDLIGGNEMIRLVTSYGIPRKVSSQKLKDLFFRSAQELKIDIKDIYVPTGAWSDYMPIVQEGFEACWISSQPGLKCVHTRKDNMNLVSKVGIKNVLLLCECVVDKINNI</sequence>
<dbReference type="Gene3D" id="3.40.630.10">
    <property type="entry name" value="Zn peptidases"/>
    <property type="match status" value="1"/>
</dbReference>
<gene>
    <name evidence="3" type="ORF">LCGC14_0878870</name>
</gene>
<organism evidence="3">
    <name type="scientific">marine sediment metagenome</name>
    <dbReference type="NCBI Taxonomy" id="412755"/>
    <lineage>
        <taxon>unclassified sequences</taxon>
        <taxon>metagenomes</taxon>
        <taxon>ecological metagenomes</taxon>
    </lineage>
</organism>
<dbReference type="InterPro" id="IPR007484">
    <property type="entry name" value="Peptidase_M28"/>
</dbReference>
<dbReference type="PANTHER" id="PTHR12147:SF26">
    <property type="entry name" value="PEPTIDASE M28 DOMAIN-CONTAINING PROTEIN"/>
    <property type="match status" value="1"/>
</dbReference>
<dbReference type="Pfam" id="PF04389">
    <property type="entry name" value="Peptidase_M28"/>
    <property type="match status" value="1"/>
</dbReference>
<evidence type="ECO:0000259" key="2">
    <source>
        <dbReference type="Pfam" id="PF04389"/>
    </source>
</evidence>
<protein>
    <recommendedName>
        <fullName evidence="2">Peptidase M28 domain-containing protein</fullName>
    </recommendedName>
</protein>
<keyword evidence="1" id="KW-1133">Transmembrane helix</keyword>
<reference evidence="3" key="1">
    <citation type="journal article" date="2015" name="Nature">
        <title>Complex archaea that bridge the gap between prokaryotes and eukaryotes.</title>
        <authorList>
            <person name="Spang A."/>
            <person name="Saw J.H."/>
            <person name="Jorgensen S.L."/>
            <person name="Zaremba-Niedzwiedzka K."/>
            <person name="Martijn J."/>
            <person name="Lind A.E."/>
            <person name="van Eijk R."/>
            <person name="Schleper C."/>
            <person name="Guy L."/>
            <person name="Ettema T.J."/>
        </authorList>
    </citation>
    <scope>NUCLEOTIDE SEQUENCE</scope>
</reference>
<dbReference type="EMBL" id="LAZR01002752">
    <property type="protein sequence ID" value="KKN26015.1"/>
    <property type="molecule type" value="Genomic_DNA"/>
</dbReference>
<comment type="caution">
    <text evidence="3">The sequence shown here is derived from an EMBL/GenBank/DDBJ whole genome shotgun (WGS) entry which is preliminary data.</text>
</comment>
<dbReference type="InterPro" id="IPR045175">
    <property type="entry name" value="M28_fam"/>
</dbReference>
<dbReference type="SUPFAM" id="SSF53187">
    <property type="entry name" value="Zn-dependent exopeptidases"/>
    <property type="match status" value="1"/>
</dbReference>
<accession>A0A0F9P2H0</accession>
<feature type="transmembrane region" description="Helical" evidence="1">
    <location>
        <begin position="182"/>
        <end position="209"/>
    </location>
</feature>
<feature type="domain" description="Peptidase M28" evidence="2">
    <location>
        <begin position="243"/>
        <end position="403"/>
    </location>
</feature>
<feature type="transmembrane region" description="Helical" evidence="1">
    <location>
        <begin position="81"/>
        <end position="107"/>
    </location>
</feature>
<feature type="transmembrane region" description="Helical" evidence="1">
    <location>
        <begin position="113"/>
        <end position="130"/>
    </location>
</feature>
<evidence type="ECO:0000256" key="1">
    <source>
        <dbReference type="SAM" id="Phobius"/>
    </source>
</evidence>
<dbReference type="PANTHER" id="PTHR12147">
    <property type="entry name" value="METALLOPEPTIDASE M28 FAMILY MEMBER"/>
    <property type="match status" value="1"/>
</dbReference>
<dbReference type="AlphaFoldDB" id="A0A0F9P2H0"/>
<proteinExistence type="predicted"/>
<keyword evidence="1" id="KW-0472">Membrane</keyword>
<dbReference type="GO" id="GO:0008235">
    <property type="term" value="F:metalloexopeptidase activity"/>
    <property type="evidence" value="ECO:0007669"/>
    <property type="project" value="InterPro"/>
</dbReference>
<name>A0A0F9P2H0_9ZZZZ</name>
<feature type="transmembrane region" description="Helical" evidence="1">
    <location>
        <begin position="215"/>
        <end position="236"/>
    </location>
</feature>
<keyword evidence="1" id="KW-0812">Transmembrane</keyword>
<dbReference type="GO" id="GO:0006508">
    <property type="term" value="P:proteolysis"/>
    <property type="evidence" value="ECO:0007669"/>
    <property type="project" value="InterPro"/>
</dbReference>